<dbReference type="InterPro" id="IPR004474">
    <property type="entry name" value="LytR_CpsA_psr"/>
</dbReference>
<dbReference type="AlphaFoldDB" id="A0A1I0VEH5"/>
<dbReference type="OrthoDB" id="9782542at2"/>
<evidence type="ECO:0000313" key="5">
    <source>
        <dbReference type="EMBL" id="SFA74682.1"/>
    </source>
</evidence>
<organism evidence="5 6">
    <name type="scientific">Amycolatopsis marina</name>
    <dbReference type="NCBI Taxonomy" id="490629"/>
    <lineage>
        <taxon>Bacteria</taxon>
        <taxon>Bacillati</taxon>
        <taxon>Actinomycetota</taxon>
        <taxon>Actinomycetes</taxon>
        <taxon>Pseudonocardiales</taxon>
        <taxon>Pseudonocardiaceae</taxon>
        <taxon>Amycolatopsis</taxon>
    </lineage>
</organism>
<evidence type="ECO:0000256" key="2">
    <source>
        <dbReference type="SAM" id="MobiDB-lite"/>
    </source>
</evidence>
<sequence length="484" mass="52735">MTDQLEPVGDATKVRRKIDDSLARFSAAHDELAKEEEERKRRRDRLTSRPVQLLEQTRTRLQRVVLPVRAEDEEQAQGQVEQLPAAEDEQQAAGAGGRKSVRTRLQEKKQRRTDRSIRTGRITAVVIAVLVFLATGAAWGTKTWFNNKFNEIAALDENSADIRNAAGQTGDENFLIIGSDTRAGAAAEEHVGDTDGTPGARADTVMLAHVPADRARAAVVSFPRDLEVDRPACQRWDPATGTYGEELEPGERVKLNSVYALGGPKCVTKLVQQISGMRMNHFVGIDFNGFKGMVDAVGGVTVNVEEPINDEVLGKVIAETGKVTISGDQALNYVRARHVIGDPTSDYGRINRQQEFLQSLLAKTMSREVLFDPGKLTAFVNAFAASTFGENLGMDELLTLAQSMQGLDPGKVKFETIPTVGEANERGNEVLREDMSDELFRALVENKPLPGEEDEKQKSAESGTSSSGDSGSSSEVSEAALPSR</sequence>
<feature type="region of interest" description="Disordered" evidence="2">
    <location>
        <begin position="28"/>
        <end position="51"/>
    </location>
</feature>
<keyword evidence="3" id="KW-0472">Membrane</keyword>
<proteinExistence type="inferred from homology"/>
<feature type="compositionally biased region" description="Basic and acidic residues" evidence="2">
    <location>
        <begin position="28"/>
        <end position="39"/>
    </location>
</feature>
<evidence type="ECO:0000256" key="3">
    <source>
        <dbReference type="SAM" id="Phobius"/>
    </source>
</evidence>
<feature type="region of interest" description="Disordered" evidence="2">
    <location>
        <begin position="72"/>
        <end position="115"/>
    </location>
</feature>
<keyword evidence="3" id="KW-1133">Transmembrane helix</keyword>
<dbReference type="STRING" id="490629.SAMN05216266_101194"/>
<dbReference type="Gene3D" id="3.40.630.190">
    <property type="entry name" value="LCP protein"/>
    <property type="match status" value="1"/>
</dbReference>
<evidence type="ECO:0000256" key="1">
    <source>
        <dbReference type="ARBA" id="ARBA00006068"/>
    </source>
</evidence>
<keyword evidence="6" id="KW-1185">Reference proteome</keyword>
<dbReference type="PANTHER" id="PTHR33392">
    <property type="entry name" value="POLYISOPRENYL-TEICHOIC ACID--PEPTIDOGLYCAN TEICHOIC ACID TRANSFERASE TAGU"/>
    <property type="match status" value="1"/>
</dbReference>
<dbReference type="RefSeq" id="WP_091668032.1">
    <property type="nucleotide sequence ID" value="NZ_FOKG01000001.1"/>
</dbReference>
<gene>
    <name evidence="5" type="ORF">SAMN05216266_101194</name>
</gene>
<dbReference type="PANTHER" id="PTHR33392:SF6">
    <property type="entry name" value="POLYISOPRENYL-TEICHOIC ACID--PEPTIDOGLYCAN TEICHOIC ACID TRANSFERASE TAGU"/>
    <property type="match status" value="1"/>
</dbReference>
<evidence type="ECO:0000313" key="6">
    <source>
        <dbReference type="Proteomes" id="UP000243799"/>
    </source>
</evidence>
<dbReference type="InterPro" id="IPR050922">
    <property type="entry name" value="LytR/CpsA/Psr_CW_biosynth"/>
</dbReference>
<accession>A0A1I0VEH5</accession>
<reference evidence="6" key="1">
    <citation type="submission" date="2016-10" db="EMBL/GenBank/DDBJ databases">
        <authorList>
            <person name="Varghese N."/>
            <person name="Submissions S."/>
        </authorList>
    </citation>
    <scope>NUCLEOTIDE SEQUENCE [LARGE SCALE GENOMIC DNA]</scope>
    <source>
        <strain evidence="6">CGMCC 4.3568</strain>
    </source>
</reference>
<feature type="region of interest" description="Disordered" evidence="2">
    <location>
        <begin position="442"/>
        <end position="484"/>
    </location>
</feature>
<name>A0A1I0VEH5_9PSEU</name>
<feature type="domain" description="Cell envelope-related transcriptional attenuator" evidence="4">
    <location>
        <begin position="201"/>
        <end position="364"/>
    </location>
</feature>
<dbReference type="NCBIfam" id="TIGR00350">
    <property type="entry name" value="lytR_cpsA_psr"/>
    <property type="match status" value="1"/>
</dbReference>
<feature type="compositionally biased region" description="Basic and acidic residues" evidence="2">
    <location>
        <begin position="104"/>
        <end position="115"/>
    </location>
</feature>
<comment type="similarity">
    <text evidence="1">Belongs to the LytR/CpsA/Psr (LCP) family.</text>
</comment>
<protein>
    <submittedName>
        <fullName evidence="5">Transcriptional attenuator, LytR family</fullName>
    </submittedName>
</protein>
<feature type="compositionally biased region" description="Low complexity" evidence="2">
    <location>
        <begin position="460"/>
        <end position="484"/>
    </location>
</feature>
<keyword evidence="3" id="KW-0812">Transmembrane</keyword>
<evidence type="ECO:0000259" key="4">
    <source>
        <dbReference type="Pfam" id="PF03816"/>
    </source>
</evidence>
<feature type="transmembrane region" description="Helical" evidence="3">
    <location>
        <begin position="119"/>
        <end position="140"/>
    </location>
</feature>
<dbReference type="Proteomes" id="UP000243799">
    <property type="component" value="Unassembled WGS sequence"/>
</dbReference>
<dbReference type="EMBL" id="FOKG01000001">
    <property type="protein sequence ID" value="SFA74682.1"/>
    <property type="molecule type" value="Genomic_DNA"/>
</dbReference>
<dbReference type="Pfam" id="PF03816">
    <property type="entry name" value="LytR_cpsA_psr"/>
    <property type="match status" value="1"/>
</dbReference>